<dbReference type="OrthoDB" id="2441427at2759"/>
<feature type="region of interest" description="Disordered" evidence="1">
    <location>
        <begin position="126"/>
        <end position="157"/>
    </location>
</feature>
<accession>A0A9P6IQ10</accession>
<protein>
    <submittedName>
        <fullName evidence="2">Uncharacterized protein</fullName>
    </submittedName>
</protein>
<evidence type="ECO:0000313" key="2">
    <source>
        <dbReference type="EMBL" id="KAF9943663.1"/>
    </source>
</evidence>
<feature type="non-terminal residue" evidence="2">
    <location>
        <position position="157"/>
    </location>
</feature>
<evidence type="ECO:0000256" key="1">
    <source>
        <dbReference type="SAM" id="MobiDB-lite"/>
    </source>
</evidence>
<feature type="compositionally biased region" description="Low complexity" evidence="1">
    <location>
        <begin position="41"/>
        <end position="61"/>
    </location>
</feature>
<evidence type="ECO:0000313" key="3">
    <source>
        <dbReference type="Proteomes" id="UP000749646"/>
    </source>
</evidence>
<dbReference type="EMBL" id="JAAAHW010008955">
    <property type="protein sequence ID" value="KAF9943663.1"/>
    <property type="molecule type" value="Genomic_DNA"/>
</dbReference>
<reference evidence="2" key="1">
    <citation type="journal article" date="2020" name="Fungal Divers.">
        <title>Resolving the Mortierellaceae phylogeny through synthesis of multi-gene phylogenetics and phylogenomics.</title>
        <authorList>
            <person name="Vandepol N."/>
            <person name="Liber J."/>
            <person name="Desiro A."/>
            <person name="Na H."/>
            <person name="Kennedy M."/>
            <person name="Barry K."/>
            <person name="Grigoriev I.V."/>
            <person name="Miller A.N."/>
            <person name="O'Donnell K."/>
            <person name="Stajich J.E."/>
            <person name="Bonito G."/>
        </authorList>
    </citation>
    <scope>NUCLEOTIDE SEQUENCE</scope>
    <source>
        <strain evidence="2">MES-2147</strain>
    </source>
</reference>
<proteinExistence type="predicted"/>
<name>A0A9P6IQ10_9FUNG</name>
<sequence length="157" mass="17997">MAPPNKSYRQEKEEEEEEENDFYPGKPQSAGYHHHHHSHRPNGPNDPNDPNSNNSNSNNPSQEDFRNNSSGGRPIFTLTLDPAALEQEIGQATHAIHSTMNSIFNTVQSSVFDGIEALSQEMSMLEKKSQDFWEQQQEQEQEQGHGQQKNRLQKYHQ</sequence>
<feature type="region of interest" description="Disordered" evidence="1">
    <location>
        <begin position="1"/>
        <end position="79"/>
    </location>
</feature>
<dbReference type="Proteomes" id="UP000749646">
    <property type="component" value="Unassembled WGS sequence"/>
</dbReference>
<comment type="caution">
    <text evidence="2">The sequence shown here is derived from an EMBL/GenBank/DDBJ whole genome shotgun (WGS) entry which is preliminary data.</text>
</comment>
<dbReference type="AlphaFoldDB" id="A0A9P6IQ10"/>
<organism evidence="2 3">
    <name type="scientific">Modicella reniformis</name>
    <dbReference type="NCBI Taxonomy" id="1440133"/>
    <lineage>
        <taxon>Eukaryota</taxon>
        <taxon>Fungi</taxon>
        <taxon>Fungi incertae sedis</taxon>
        <taxon>Mucoromycota</taxon>
        <taxon>Mortierellomycotina</taxon>
        <taxon>Mortierellomycetes</taxon>
        <taxon>Mortierellales</taxon>
        <taxon>Mortierellaceae</taxon>
        <taxon>Modicella</taxon>
    </lineage>
</organism>
<keyword evidence="3" id="KW-1185">Reference proteome</keyword>
<gene>
    <name evidence="2" type="ORF">BGZ65_000516</name>
</gene>